<comment type="caution">
    <text evidence="7">Lacks conserved residue(s) required for the propagation of feature annotation.</text>
</comment>
<feature type="binding site" evidence="7">
    <location>
        <position position="32"/>
    </location>
    <ligand>
        <name>substrate</name>
    </ligand>
</feature>
<evidence type="ECO:0000256" key="7">
    <source>
        <dbReference type="HAMAP-Rule" id="MF_00109"/>
    </source>
</evidence>
<organism evidence="8 9">
    <name type="scientific">Aequorivita lipolytica</name>
    <dbReference type="NCBI Taxonomy" id="153267"/>
    <lineage>
        <taxon>Bacteria</taxon>
        <taxon>Pseudomonadati</taxon>
        <taxon>Bacteroidota</taxon>
        <taxon>Flavobacteriia</taxon>
        <taxon>Flavobacteriales</taxon>
        <taxon>Flavobacteriaceae</taxon>
        <taxon>Aequorivita</taxon>
    </lineage>
</organism>
<dbReference type="GO" id="GO:0004765">
    <property type="term" value="F:shikimate kinase activity"/>
    <property type="evidence" value="ECO:0007669"/>
    <property type="project" value="UniProtKB-UniRule"/>
</dbReference>
<dbReference type="GO" id="GO:0008652">
    <property type="term" value="P:amino acid biosynthetic process"/>
    <property type="evidence" value="ECO:0007669"/>
    <property type="project" value="UniProtKB-KW"/>
</dbReference>
<feature type="binding site" evidence="7">
    <location>
        <position position="143"/>
    </location>
    <ligand>
        <name>substrate</name>
    </ligand>
</feature>
<dbReference type="InterPro" id="IPR031322">
    <property type="entry name" value="Shikimate/glucono_kinase"/>
</dbReference>
<protein>
    <recommendedName>
        <fullName evidence="7">Shikimate kinase</fullName>
        <shortName evidence="7">SK</shortName>
        <ecNumber evidence="7">2.7.1.71</ecNumber>
    </recommendedName>
</protein>
<dbReference type="Proteomes" id="UP000321945">
    <property type="component" value="Unassembled WGS sequence"/>
</dbReference>
<keyword evidence="5 7" id="KW-0067">ATP-binding</keyword>
<dbReference type="EC" id="2.7.1.71" evidence="7"/>
<keyword evidence="6 7" id="KW-0057">Aromatic amino acid biosynthesis</keyword>
<dbReference type="RefSeq" id="WP_111817083.1">
    <property type="nucleotide sequence ID" value="NZ_CBCRZQ010000017.1"/>
</dbReference>
<dbReference type="EMBL" id="VORU01000020">
    <property type="protein sequence ID" value="TXD67912.1"/>
    <property type="molecule type" value="Genomic_DNA"/>
</dbReference>
<dbReference type="HAMAP" id="MF_00109">
    <property type="entry name" value="Shikimate_kinase"/>
    <property type="match status" value="1"/>
</dbReference>
<feature type="binding site" evidence="7">
    <location>
        <position position="120"/>
    </location>
    <ligand>
        <name>ATP</name>
        <dbReference type="ChEBI" id="CHEBI:30616"/>
    </ligand>
</feature>
<dbReference type="PANTHER" id="PTHR21087">
    <property type="entry name" value="SHIKIMATE KINASE"/>
    <property type="match status" value="1"/>
</dbReference>
<dbReference type="Gene3D" id="3.40.50.300">
    <property type="entry name" value="P-loop containing nucleotide triphosphate hydrolases"/>
    <property type="match status" value="1"/>
</dbReference>
<dbReference type="InterPro" id="IPR027417">
    <property type="entry name" value="P-loop_NTPase"/>
</dbReference>
<feature type="binding site" evidence="7">
    <location>
        <position position="56"/>
    </location>
    <ligand>
        <name>substrate</name>
    </ligand>
</feature>
<accession>A0A5C6YLV8</accession>
<dbReference type="GO" id="GO:0005829">
    <property type="term" value="C:cytosol"/>
    <property type="evidence" value="ECO:0007669"/>
    <property type="project" value="TreeGrafter"/>
</dbReference>
<feature type="binding site" evidence="7">
    <location>
        <position position="14"/>
    </location>
    <ligand>
        <name>Mg(2+)</name>
        <dbReference type="ChEBI" id="CHEBI:18420"/>
    </ligand>
</feature>
<comment type="subcellular location">
    <subcellularLocation>
        <location evidence="7">Cytoplasm</location>
    </subcellularLocation>
</comment>
<comment type="similarity">
    <text evidence="7">Belongs to the shikimate kinase family.</text>
</comment>
<keyword evidence="1 7" id="KW-0028">Amino-acid biosynthesis</keyword>
<evidence type="ECO:0000313" key="9">
    <source>
        <dbReference type="Proteomes" id="UP000321945"/>
    </source>
</evidence>
<comment type="cofactor">
    <cofactor evidence="7">
        <name>Mg(2+)</name>
        <dbReference type="ChEBI" id="CHEBI:18420"/>
    </cofactor>
    <text evidence="7">Binds 1 Mg(2+) ion per subunit.</text>
</comment>
<dbReference type="CDD" id="cd00464">
    <property type="entry name" value="SK"/>
    <property type="match status" value="1"/>
</dbReference>
<comment type="subunit">
    <text evidence="7">Monomer.</text>
</comment>
<evidence type="ECO:0000256" key="4">
    <source>
        <dbReference type="ARBA" id="ARBA00022777"/>
    </source>
</evidence>
<keyword evidence="7" id="KW-0479">Metal-binding</keyword>
<dbReference type="GO" id="GO:0000287">
    <property type="term" value="F:magnesium ion binding"/>
    <property type="evidence" value="ECO:0007669"/>
    <property type="project" value="UniProtKB-UniRule"/>
</dbReference>
<keyword evidence="9" id="KW-1185">Reference proteome</keyword>
<comment type="pathway">
    <text evidence="7">Metabolic intermediate biosynthesis; chorismate biosynthesis; chorismate from D-erythrose 4-phosphate and phosphoenolpyruvate: step 5/7.</text>
</comment>
<dbReference type="Pfam" id="PF01202">
    <property type="entry name" value="SKI"/>
    <property type="match status" value="1"/>
</dbReference>
<dbReference type="InterPro" id="IPR000623">
    <property type="entry name" value="Shikimate_kinase/TSH1"/>
</dbReference>
<name>A0A5C6YLV8_9FLAO</name>
<comment type="function">
    <text evidence="7">Catalyzes the specific phosphorylation of the 3-hydroxyl group of shikimic acid using ATP as a cosubstrate.</text>
</comment>
<comment type="catalytic activity">
    <reaction evidence="7">
        <text>shikimate + ATP = 3-phosphoshikimate + ADP + H(+)</text>
        <dbReference type="Rhea" id="RHEA:13121"/>
        <dbReference type="ChEBI" id="CHEBI:15378"/>
        <dbReference type="ChEBI" id="CHEBI:30616"/>
        <dbReference type="ChEBI" id="CHEBI:36208"/>
        <dbReference type="ChEBI" id="CHEBI:145989"/>
        <dbReference type="ChEBI" id="CHEBI:456216"/>
        <dbReference type="EC" id="2.7.1.71"/>
    </reaction>
</comment>
<dbReference type="GO" id="GO:0005524">
    <property type="term" value="F:ATP binding"/>
    <property type="evidence" value="ECO:0007669"/>
    <property type="project" value="UniProtKB-UniRule"/>
</dbReference>
<evidence type="ECO:0000256" key="6">
    <source>
        <dbReference type="ARBA" id="ARBA00023141"/>
    </source>
</evidence>
<keyword evidence="7" id="KW-0963">Cytoplasm</keyword>
<dbReference type="GO" id="GO:0009073">
    <property type="term" value="P:aromatic amino acid family biosynthetic process"/>
    <property type="evidence" value="ECO:0007669"/>
    <property type="project" value="UniProtKB-KW"/>
</dbReference>
<keyword evidence="3 7" id="KW-0547">Nucleotide-binding</keyword>
<keyword evidence="4 7" id="KW-0418">Kinase</keyword>
<dbReference type="OrthoDB" id="9800332at2"/>
<evidence type="ECO:0000256" key="1">
    <source>
        <dbReference type="ARBA" id="ARBA00022605"/>
    </source>
</evidence>
<sequence length="173" mass="19742">MKIVLVGYMGSGKSSVGKKLSKVLKLPFKDLDSEIEKIEEISISKIFSEKGEIYFRKVENRVLKKLLSESKHFILATGGGTPCYGDSMEFITAHKDVVSIYLKTSLEVLVTRLKSEKNQRPLLAHLNNEEEIEDFIRKHLFERAFYYNQANVVVENSSEDIAETVEKVILKLL</sequence>
<dbReference type="GO" id="GO:0009423">
    <property type="term" value="P:chorismate biosynthetic process"/>
    <property type="evidence" value="ECO:0007669"/>
    <property type="project" value="UniProtKB-UniRule"/>
</dbReference>
<proteinExistence type="inferred from homology"/>
<keyword evidence="7" id="KW-0460">Magnesium</keyword>
<evidence type="ECO:0000256" key="3">
    <source>
        <dbReference type="ARBA" id="ARBA00022741"/>
    </source>
</evidence>
<dbReference type="PRINTS" id="PR01100">
    <property type="entry name" value="SHIKIMTKNASE"/>
</dbReference>
<gene>
    <name evidence="7" type="primary">aroK</name>
    <name evidence="8" type="ORF">ESV24_14560</name>
</gene>
<dbReference type="UniPathway" id="UPA00053">
    <property type="reaction ID" value="UER00088"/>
</dbReference>
<evidence type="ECO:0000313" key="8">
    <source>
        <dbReference type="EMBL" id="TXD67912.1"/>
    </source>
</evidence>
<dbReference type="AlphaFoldDB" id="A0A5C6YLV8"/>
<evidence type="ECO:0000256" key="5">
    <source>
        <dbReference type="ARBA" id="ARBA00022840"/>
    </source>
</evidence>
<dbReference type="PANTHER" id="PTHR21087:SF16">
    <property type="entry name" value="SHIKIMATE KINASE 1, CHLOROPLASTIC"/>
    <property type="match status" value="1"/>
</dbReference>
<dbReference type="SUPFAM" id="SSF52540">
    <property type="entry name" value="P-loop containing nucleoside triphosphate hydrolases"/>
    <property type="match status" value="1"/>
</dbReference>
<evidence type="ECO:0000256" key="2">
    <source>
        <dbReference type="ARBA" id="ARBA00022679"/>
    </source>
</evidence>
<comment type="caution">
    <text evidence="8">The sequence shown here is derived from an EMBL/GenBank/DDBJ whole genome shotgun (WGS) entry which is preliminary data.</text>
</comment>
<keyword evidence="2 7" id="KW-0808">Transferase</keyword>
<feature type="binding site" evidence="7">
    <location>
        <position position="79"/>
    </location>
    <ligand>
        <name>substrate</name>
    </ligand>
</feature>
<feature type="binding site" evidence="7">
    <location>
        <begin position="10"/>
        <end position="15"/>
    </location>
    <ligand>
        <name>ATP</name>
        <dbReference type="ChEBI" id="CHEBI:30616"/>
    </ligand>
</feature>
<reference evidence="8 9" key="1">
    <citation type="submission" date="2019-08" db="EMBL/GenBank/DDBJ databases">
        <title>Genome of Aequorivita lipolytica Y10-2 (type strain).</title>
        <authorList>
            <person name="Bowman J.P."/>
        </authorList>
    </citation>
    <scope>NUCLEOTIDE SEQUENCE [LARGE SCALE GENOMIC DNA]</scope>
    <source>
        <strain evidence="8 9">Y10-2</strain>
    </source>
</reference>